<feature type="domain" description="VWFA" evidence="1">
    <location>
        <begin position="286"/>
        <end position="460"/>
    </location>
</feature>
<comment type="caution">
    <text evidence="2">The sequence shown here is derived from an EMBL/GenBank/DDBJ whole genome shotgun (WGS) entry which is preliminary data.</text>
</comment>
<dbReference type="InterPro" id="IPR002035">
    <property type="entry name" value="VWF_A"/>
</dbReference>
<dbReference type="PANTHER" id="PTHR10166:SF37">
    <property type="entry name" value="STOLID, ISOFORM H"/>
    <property type="match status" value="1"/>
</dbReference>
<dbReference type="InterPro" id="IPR036465">
    <property type="entry name" value="vWFA_dom_sf"/>
</dbReference>
<dbReference type="InterPro" id="IPR022156">
    <property type="entry name" value="Uncharacterised_YfbK_N"/>
</dbReference>
<evidence type="ECO:0000313" key="3">
    <source>
        <dbReference type="Proteomes" id="UP001161405"/>
    </source>
</evidence>
<name>A0ABQ5UME0_9HYPH</name>
<dbReference type="Pfam" id="PF12034">
    <property type="entry name" value="YfbK_C"/>
    <property type="match status" value="1"/>
</dbReference>
<sequence>MSDLDKELKRLNGIEPMRVDETVKGRATRLAMAAFEDTQGNKKKSQGNGWTECLTSILQSLKGIRLMDMRIPATAAITAFLIVPLGWQLMNNSALTPPQIGETISLPRVQLPVSEKEEADDLSADLYPSVDVELAEPEIAMEMVAPVPNAGAMSKVANRSMSAPAPMQDQVAGYAQNGDQFERFDDSKVKLTSDAPVSTFSIDVDTASYAYVRRAIESGRLPQKDAVRTEELINYFDYAYQNPVSANQPFAPQISVYPAPWNAERQLMHVAVKGYAPDQVMAQPSNLVFLIDTSGSMNDADKLPLLKRAFKLLVDQMDEQDTVSIVTYAGSAGVVLEPTKGSEKRKILDALDNLQPGGSTAGAAGIETSYRLANEAKNNDGVNRVILATDGDFNVGISEPEALKDFIKQKRDKGISLSVLGFGEGNYNDALMQALAQNGDGNASYIDSFAEARKVLVNEVGATLHTIARDVKIQVEFNPAQISAYRLIGYETRALNREDFNNDKVDAGDVGAGHTVTAIYELTPVGVKPVVDPLRYGQSETVASELKSDEIAFFKMRYKLPGSDKSALIEMPIATNMVSAAFESVAPEVQFGTAVAAFGQKLRNSDELGDFGFEQISMIAKQARGADKFGYRAEFINLVEAARSLATE</sequence>
<dbReference type="InterPro" id="IPR021908">
    <property type="entry name" value="YfbK_C"/>
</dbReference>
<protein>
    <recommendedName>
        <fullName evidence="1">VWFA domain-containing protein</fullName>
    </recommendedName>
</protein>
<proteinExistence type="predicted"/>
<reference evidence="2" key="2">
    <citation type="submission" date="2023-01" db="EMBL/GenBank/DDBJ databases">
        <title>Draft genome sequence of Maritalea porphyrae strain NBRC 107169.</title>
        <authorList>
            <person name="Sun Q."/>
            <person name="Mori K."/>
        </authorList>
    </citation>
    <scope>NUCLEOTIDE SEQUENCE</scope>
    <source>
        <strain evidence="2">NBRC 107169</strain>
    </source>
</reference>
<dbReference type="Pfam" id="PF12450">
    <property type="entry name" value="vWF_A"/>
    <property type="match status" value="1"/>
</dbReference>
<dbReference type="CDD" id="cd01465">
    <property type="entry name" value="vWA_subgroup"/>
    <property type="match status" value="1"/>
</dbReference>
<accession>A0ABQ5UME0</accession>
<dbReference type="SUPFAM" id="SSF53300">
    <property type="entry name" value="vWA-like"/>
    <property type="match status" value="1"/>
</dbReference>
<evidence type="ECO:0000259" key="1">
    <source>
        <dbReference type="PROSITE" id="PS50234"/>
    </source>
</evidence>
<evidence type="ECO:0000313" key="2">
    <source>
        <dbReference type="EMBL" id="GLQ15842.1"/>
    </source>
</evidence>
<keyword evidence="3" id="KW-1185">Reference proteome</keyword>
<dbReference type="PANTHER" id="PTHR10166">
    <property type="entry name" value="VOLTAGE-DEPENDENT CALCIUM CHANNEL SUBUNIT ALPHA-2/DELTA-RELATED"/>
    <property type="match status" value="1"/>
</dbReference>
<dbReference type="Gene3D" id="3.40.50.410">
    <property type="entry name" value="von Willebrand factor, type A domain"/>
    <property type="match status" value="1"/>
</dbReference>
<dbReference type="SMART" id="SM00327">
    <property type="entry name" value="VWA"/>
    <property type="match status" value="1"/>
</dbReference>
<dbReference type="Pfam" id="PF00092">
    <property type="entry name" value="VWA"/>
    <property type="match status" value="1"/>
</dbReference>
<reference evidence="2" key="1">
    <citation type="journal article" date="2014" name="Int. J. Syst. Evol. Microbiol.">
        <title>Complete genome of a new Firmicutes species belonging to the dominant human colonic microbiota ('Ruminococcus bicirculans') reveals two chromosomes and a selective capacity to utilize plant glucans.</title>
        <authorList>
            <consortium name="NISC Comparative Sequencing Program"/>
            <person name="Wegmann U."/>
            <person name="Louis P."/>
            <person name="Goesmann A."/>
            <person name="Henrissat B."/>
            <person name="Duncan S.H."/>
            <person name="Flint H.J."/>
        </authorList>
    </citation>
    <scope>NUCLEOTIDE SEQUENCE</scope>
    <source>
        <strain evidence="2">NBRC 107169</strain>
    </source>
</reference>
<dbReference type="PROSITE" id="PS50234">
    <property type="entry name" value="VWFA"/>
    <property type="match status" value="1"/>
</dbReference>
<dbReference type="Proteomes" id="UP001161405">
    <property type="component" value="Unassembled WGS sequence"/>
</dbReference>
<dbReference type="InterPro" id="IPR051173">
    <property type="entry name" value="Ca_channel_alpha-2/delta"/>
</dbReference>
<dbReference type="EMBL" id="BSNI01000001">
    <property type="protein sequence ID" value="GLQ15842.1"/>
    <property type="molecule type" value="Genomic_DNA"/>
</dbReference>
<organism evidence="2 3">
    <name type="scientific">Maritalea porphyrae</name>
    <dbReference type="NCBI Taxonomy" id="880732"/>
    <lineage>
        <taxon>Bacteria</taxon>
        <taxon>Pseudomonadati</taxon>
        <taxon>Pseudomonadota</taxon>
        <taxon>Alphaproteobacteria</taxon>
        <taxon>Hyphomicrobiales</taxon>
        <taxon>Devosiaceae</taxon>
        <taxon>Maritalea</taxon>
    </lineage>
</organism>
<dbReference type="RefSeq" id="WP_284360912.1">
    <property type="nucleotide sequence ID" value="NZ_BSNI01000001.1"/>
</dbReference>
<gene>
    <name evidence="2" type="ORF">GCM10007879_00910</name>
</gene>